<feature type="compositionally biased region" description="Basic residues" evidence="1">
    <location>
        <begin position="30"/>
        <end position="48"/>
    </location>
</feature>
<proteinExistence type="predicted"/>
<dbReference type="InterPro" id="IPR021833">
    <property type="entry name" value="DUF3425"/>
</dbReference>
<keyword evidence="3" id="KW-1185">Reference proteome</keyword>
<evidence type="ECO:0000256" key="1">
    <source>
        <dbReference type="SAM" id="MobiDB-lite"/>
    </source>
</evidence>
<dbReference type="Pfam" id="PF11905">
    <property type="entry name" value="DUF3425"/>
    <property type="match status" value="1"/>
</dbReference>
<organism evidence="2 3">
    <name type="scientific">Anthostomella pinea</name>
    <dbReference type="NCBI Taxonomy" id="933095"/>
    <lineage>
        <taxon>Eukaryota</taxon>
        <taxon>Fungi</taxon>
        <taxon>Dikarya</taxon>
        <taxon>Ascomycota</taxon>
        <taxon>Pezizomycotina</taxon>
        <taxon>Sordariomycetes</taxon>
        <taxon>Xylariomycetidae</taxon>
        <taxon>Xylariales</taxon>
        <taxon>Xylariaceae</taxon>
        <taxon>Anthostomella</taxon>
    </lineage>
</organism>
<sequence length="337" mass="38802">MSLQLSAKQQLRDARTRQDDWTGLADAAERRRRQNRLHQRAWRRRKGTHQGSNAQHETENARPGGTTRDMDPSVRSRRADDTPQLPLVNYLTAHPRTAVMSRLQLKPFSYWTDLKARLDSTRRIAPLVMKHRSILDHEHEICRRVIPPMIPYLTGGSQYEDDAIPKFAFPLSPDHQLIVMIQYNVLRASLTNMALLSMLERLPLECGGAFNIADFPSPPDAIPPSLQQTWIQQTTPHDPWLDMIPWPRMRDNLITHQGTFDEDDLCVDMNGGLYEGYNDTVVNGLIVWGEPWSETGWEVSEGFARKWSFLVRGCNVLIETTNKFREARGEDRLVLEV</sequence>
<evidence type="ECO:0000313" key="2">
    <source>
        <dbReference type="EMBL" id="CAJ2511324.1"/>
    </source>
</evidence>
<dbReference type="PANTHER" id="PTHR38116">
    <property type="entry name" value="CHROMOSOME 7, WHOLE GENOME SHOTGUN SEQUENCE"/>
    <property type="match status" value="1"/>
</dbReference>
<accession>A0AAI8VVB5</accession>
<name>A0AAI8VVB5_9PEZI</name>
<dbReference type="PANTHER" id="PTHR38116:SF1">
    <property type="entry name" value="BZIP DOMAIN-CONTAINING PROTEIN"/>
    <property type="match status" value="1"/>
</dbReference>
<dbReference type="AlphaFoldDB" id="A0AAI8VVB5"/>
<feature type="compositionally biased region" description="Basic and acidic residues" evidence="1">
    <location>
        <begin position="10"/>
        <end position="20"/>
    </location>
</feature>
<feature type="compositionally biased region" description="Basic and acidic residues" evidence="1">
    <location>
        <begin position="68"/>
        <end position="81"/>
    </location>
</feature>
<reference evidence="2" key="1">
    <citation type="submission" date="2023-10" db="EMBL/GenBank/DDBJ databases">
        <authorList>
            <person name="Hackl T."/>
        </authorList>
    </citation>
    <scope>NUCLEOTIDE SEQUENCE</scope>
</reference>
<dbReference type="EMBL" id="CAUWAG010000018">
    <property type="protein sequence ID" value="CAJ2511324.1"/>
    <property type="molecule type" value="Genomic_DNA"/>
</dbReference>
<feature type="region of interest" description="Disordered" evidence="1">
    <location>
        <begin position="1"/>
        <end position="82"/>
    </location>
</feature>
<gene>
    <name evidence="2" type="ORF">KHLLAP_LOCUS11792</name>
</gene>
<protein>
    <submittedName>
        <fullName evidence="2">Uu.00g069490.m01.CDS01</fullName>
    </submittedName>
</protein>
<dbReference type="Proteomes" id="UP001295740">
    <property type="component" value="Unassembled WGS sequence"/>
</dbReference>
<evidence type="ECO:0000313" key="3">
    <source>
        <dbReference type="Proteomes" id="UP001295740"/>
    </source>
</evidence>
<comment type="caution">
    <text evidence="2">The sequence shown here is derived from an EMBL/GenBank/DDBJ whole genome shotgun (WGS) entry which is preliminary data.</text>
</comment>